<reference evidence="1 2" key="1">
    <citation type="submission" date="2019-02" db="EMBL/GenBank/DDBJ databases">
        <title>Isolation of virulent Lactobacillus brevis phages.</title>
        <authorList>
            <person name="Feyereisen M."/>
            <person name="Mahony J."/>
            <person name="O'Sullivan T."/>
            <person name="van Sinderen D."/>
        </authorList>
    </citation>
    <scope>NUCLEOTIDE SEQUENCE [LARGE SCALE GENOMIC DNA]</scope>
</reference>
<protein>
    <submittedName>
        <fullName evidence="1">Uncharacterized protein</fullName>
    </submittedName>
</protein>
<sequence length="43" mass="5052">MEQLNKDLYFNPDKWNPGVADFTNKDIEDILTQAGYSFVRKDN</sequence>
<accession>A0A4Y5FG82</accession>
<keyword evidence="2" id="KW-1185">Reference proteome</keyword>
<evidence type="ECO:0000313" key="1">
    <source>
        <dbReference type="EMBL" id="QBJ03467.1"/>
    </source>
</evidence>
<gene>
    <name evidence="1" type="ORF">B521_0117</name>
</gene>
<name>A0A4Y5FG82_9CAUD</name>
<dbReference type="EMBL" id="MK504443">
    <property type="protein sequence ID" value="QBJ03467.1"/>
    <property type="molecule type" value="Genomic_DNA"/>
</dbReference>
<dbReference type="Proteomes" id="UP000308874">
    <property type="component" value="Segment"/>
</dbReference>
<proteinExistence type="predicted"/>
<evidence type="ECO:0000313" key="2">
    <source>
        <dbReference type="Proteomes" id="UP000308874"/>
    </source>
</evidence>
<organism evidence="1 2">
    <name type="scientific">Lactobacillus phage 521B</name>
    <dbReference type="NCBI Taxonomy" id="2510942"/>
    <lineage>
        <taxon>Viruses</taxon>
        <taxon>Duplodnaviria</taxon>
        <taxon>Heunggongvirae</taxon>
        <taxon>Uroviricota</taxon>
        <taxon>Caudoviricetes</taxon>
        <taxon>Herelleviridae</taxon>
        <taxon>Tybeckvirus</taxon>
        <taxon>Tybeckvirus tv521B</taxon>
    </lineage>
</organism>